<evidence type="ECO:0000259" key="10">
    <source>
        <dbReference type="Pfam" id="PF07885"/>
    </source>
</evidence>
<accession>A0A7Y6DZH9</accession>
<keyword evidence="4 9" id="KW-1133">Transmembrane helix</keyword>
<dbReference type="SUPFAM" id="SSF81324">
    <property type="entry name" value="Voltage-gated potassium channels"/>
    <property type="match status" value="1"/>
</dbReference>
<feature type="domain" description="Potassium channel" evidence="10">
    <location>
        <begin position="127"/>
        <end position="201"/>
    </location>
</feature>
<evidence type="ECO:0000256" key="5">
    <source>
        <dbReference type="ARBA" id="ARBA00023065"/>
    </source>
</evidence>
<dbReference type="Pfam" id="PF07885">
    <property type="entry name" value="Ion_trans_2"/>
    <property type="match status" value="1"/>
</dbReference>
<evidence type="ECO:0000256" key="8">
    <source>
        <dbReference type="SAM" id="MobiDB-lite"/>
    </source>
</evidence>
<keyword evidence="12" id="KW-1185">Reference proteome</keyword>
<sequence length="259" mass="27963">MTRVERWEQRSEWPLSIAAVIFLIAYALPIAIPTMSHASYEACEVVVRITWVGFAVDYFARLGLSEQRWAFVKRHPLDLAVILLPILRPLRLLRLVALVGVLNRVGSSTLRGKVVTYVVGATALLITCGALAVTDVERGQPGANIENLGDGFWWAITTMTTVGYGDRYPVTTTGRFVAAALMVAGIALLGVVTATLASWLVERVAAATDDEQAVTRAQIEHLTTEVRRLADELAARPSQPEQAPSGPSTARSADPAATS</sequence>
<evidence type="ECO:0000256" key="9">
    <source>
        <dbReference type="SAM" id="Phobius"/>
    </source>
</evidence>
<dbReference type="EMBL" id="JABMCI010000070">
    <property type="protein sequence ID" value="NUU19044.1"/>
    <property type="molecule type" value="Genomic_DNA"/>
</dbReference>
<feature type="transmembrane region" description="Helical" evidence="9">
    <location>
        <begin position="114"/>
        <end position="133"/>
    </location>
</feature>
<proteinExistence type="predicted"/>
<dbReference type="GO" id="GO:0005249">
    <property type="term" value="F:voltage-gated potassium channel activity"/>
    <property type="evidence" value="ECO:0007669"/>
    <property type="project" value="InterPro"/>
</dbReference>
<organism evidence="11 12">
    <name type="scientific">Cellulomonas humilata</name>
    <dbReference type="NCBI Taxonomy" id="144055"/>
    <lineage>
        <taxon>Bacteria</taxon>
        <taxon>Bacillati</taxon>
        <taxon>Actinomycetota</taxon>
        <taxon>Actinomycetes</taxon>
        <taxon>Micrococcales</taxon>
        <taxon>Cellulomonadaceae</taxon>
        <taxon>Cellulomonas</taxon>
    </lineage>
</organism>
<keyword evidence="3 9" id="KW-0812">Transmembrane</keyword>
<dbReference type="InterPro" id="IPR013099">
    <property type="entry name" value="K_chnl_dom"/>
</dbReference>
<dbReference type="PANTHER" id="PTHR11537:SF254">
    <property type="entry name" value="POTASSIUM VOLTAGE-GATED CHANNEL PROTEIN SHAB"/>
    <property type="match status" value="1"/>
</dbReference>
<keyword evidence="7 11" id="KW-0407">Ion channel</keyword>
<feature type="region of interest" description="Disordered" evidence="8">
    <location>
        <begin position="232"/>
        <end position="259"/>
    </location>
</feature>
<dbReference type="PRINTS" id="PR00169">
    <property type="entry name" value="KCHANNEL"/>
</dbReference>
<keyword evidence="6 9" id="KW-0472">Membrane</keyword>
<evidence type="ECO:0000313" key="11">
    <source>
        <dbReference type="EMBL" id="NUU19044.1"/>
    </source>
</evidence>
<dbReference type="Gene3D" id="1.10.287.70">
    <property type="match status" value="1"/>
</dbReference>
<dbReference type="GO" id="GO:0008076">
    <property type="term" value="C:voltage-gated potassium channel complex"/>
    <property type="evidence" value="ECO:0007669"/>
    <property type="project" value="InterPro"/>
</dbReference>
<keyword evidence="5" id="KW-0406">Ion transport</keyword>
<feature type="transmembrane region" description="Helical" evidence="9">
    <location>
        <begin position="12"/>
        <end position="32"/>
    </location>
</feature>
<evidence type="ECO:0000256" key="2">
    <source>
        <dbReference type="ARBA" id="ARBA00022448"/>
    </source>
</evidence>
<dbReference type="Gene3D" id="1.20.5.110">
    <property type="match status" value="1"/>
</dbReference>
<comment type="caution">
    <text evidence="11">The sequence shown here is derived from an EMBL/GenBank/DDBJ whole genome shotgun (WGS) entry which is preliminary data.</text>
</comment>
<feature type="compositionally biased region" description="Polar residues" evidence="8">
    <location>
        <begin position="239"/>
        <end position="259"/>
    </location>
</feature>
<feature type="transmembrane region" description="Helical" evidence="9">
    <location>
        <begin position="176"/>
        <end position="201"/>
    </location>
</feature>
<gene>
    <name evidence="11" type="ORF">HP550_17485</name>
</gene>
<reference evidence="11 12" key="1">
    <citation type="submission" date="2020-05" db="EMBL/GenBank/DDBJ databases">
        <title>Genome Sequencing of Type Strains.</title>
        <authorList>
            <person name="Lemaire J.F."/>
            <person name="Inderbitzin P."/>
            <person name="Gregorio O.A."/>
            <person name="Collins S.B."/>
            <person name="Wespe N."/>
            <person name="Knight-Connoni V."/>
        </authorList>
    </citation>
    <scope>NUCLEOTIDE SEQUENCE [LARGE SCALE GENOMIC DNA]</scope>
    <source>
        <strain evidence="11 12">ATCC 25174</strain>
    </source>
</reference>
<dbReference type="Proteomes" id="UP000565724">
    <property type="component" value="Unassembled WGS sequence"/>
</dbReference>
<evidence type="ECO:0000256" key="4">
    <source>
        <dbReference type="ARBA" id="ARBA00022989"/>
    </source>
</evidence>
<dbReference type="InterPro" id="IPR028325">
    <property type="entry name" value="VG_K_chnl"/>
</dbReference>
<name>A0A7Y6DZH9_9CELL</name>
<evidence type="ECO:0000256" key="1">
    <source>
        <dbReference type="ARBA" id="ARBA00004141"/>
    </source>
</evidence>
<protein>
    <submittedName>
        <fullName evidence="11">Two pore domain potassium channel family protein</fullName>
    </submittedName>
</protein>
<dbReference type="Gene3D" id="1.20.120.350">
    <property type="entry name" value="Voltage-gated potassium channels. Chain C"/>
    <property type="match status" value="1"/>
</dbReference>
<dbReference type="AlphaFoldDB" id="A0A7Y6DZH9"/>
<keyword evidence="2" id="KW-0813">Transport</keyword>
<dbReference type="PANTHER" id="PTHR11537">
    <property type="entry name" value="VOLTAGE-GATED POTASSIUM CHANNEL"/>
    <property type="match status" value="1"/>
</dbReference>
<comment type="subcellular location">
    <subcellularLocation>
        <location evidence="1">Membrane</location>
        <topology evidence="1">Multi-pass membrane protein</topology>
    </subcellularLocation>
</comment>
<dbReference type="InterPro" id="IPR027359">
    <property type="entry name" value="Volt_channel_dom_sf"/>
</dbReference>
<evidence type="ECO:0000256" key="6">
    <source>
        <dbReference type="ARBA" id="ARBA00023136"/>
    </source>
</evidence>
<evidence type="ECO:0000256" key="7">
    <source>
        <dbReference type="ARBA" id="ARBA00023303"/>
    </source>
</evidence>
<evidence type="ECO:0000313" key="12">
    <source>
        <dbReference type="Proteomes" id="UP000565724"/>
    </source>
</evidence>
<dbReference type="RefSeq" id="WP_210768249.1">
    <property type="nucleotide sequence ID" value="NZ_JABMCI010000070.1"/>
</dbReference>
<dbReference type="GO" id="GO:0001508">
    <property type="term" value="P:action potential"/>
    <property type="evidence" value="ECO:0007669"/>
    <property type="project" value="TreeGrafter"/>
</dbReference>
<evidence type="ECO:0000256" key="3">
    <source>
        <dbReference type="ARBA" id="ARBA00022692"/>
    </source>
</evidence>